<feature type="compositionally biased region" description="Low complexity" evidence="1">
    <location>
        <begin position="1"/>
        <end position="17"/>
    </location>
</feature>
<name>E0VEE8_PEDHC</name>
<dbReference type="STRING" id="121224.E0VEE8"/>
<accession>E0VEE8</accession>
<reference evidence="2" key="2">
    <citation type="submission" date="2007-04" db="EMBL/GenBank/DDBJ databases">
        <title>The genome of the human body louse.</title>
        <authorList>
            <consortium name="The Human Body Louse Genome Consortium"/>
            <person name="Kirkness E."/>
            <person name="Walenz B."/>
            <person name="Hass B."/>
            <person name="Bruggner R."/>
            <person name="Strausberg R."/>
        </authorList>
    </citation>
    <scope>NUCLEOTIDE SEQUENCE</scope>
    <source>
        <strain evidence="2">USDA</strain>
    </source>
</reference>
<dbReference type="OrthoDB" id="20799at2759"/>
<feature type="region of interest" description="Disordered" evidence="1">
    <location>
        <begin position="343"/>
        <end position="498"/>
    </location>
</feature>
<dbReference type="Proteomes" id="UP000009046">
    <property type="component" value="Unassembled WGS sequence"/>
</dbReference>
<feature type="compositionally biased region" description="Basic and acidic residues" evidence="1">
    <location>
        <begin position="34"/>
        <end position="50"/>
    </location>
</feature>
<dbReference type="EnsemblMetazoa" id="PHUM131560-RA">
    <property type="protein sequence ID" value="PHUM131560-PA"/>
    <property type="gene ID" value="PHUM131560"/>
</dbReference>
<feature type="compositionally biased region" description="Basic and acidic residues" evidence="1">
    <location>
        <begin position="786"/>
        <end position="798"/>
    </location>
</feature>
<dbReference type="RefSeq" id="XP_002424492.1">
    <property type="nucleotide sequence ID" value="XM_002424447.1"/>
</dbReference>
<dbReference type="AlphaFoldDB" id="E0VEE8"/>
<feature type="compositionally biased region" description="Low complexity" evidence="1">
    <location>
        <begin position="1080"/>
        <end position="1090"/>
    </location>
</feature>
<feature type="compositionally biased region" description="Basic and acidic residues" evidence="1">
    <location>
        <begin position="998"/>
        <end position="1019"/>
    </location>
</feature>
<feature type="region of interest" description="Disordered" evidence="1">
    <location>
        <begin position="844"/>
        <end position="882"/>
    </location>
</feature>
<dbReference type="InParanoid" id="E0VEE8"/>
<feature type="region of interest" description="Disordered" evidence="1">
    <location>
        <begin position="786"/>
        <end position="812"/>
    </location>
</feature>
<feature type="region of interest" description="Disordered" evidence="1">
    <location>
        <begin position="626"/>
        <end position="695"/>
    </location>
</feature>
<dbReference type="OMA" id="RCASEDC"/>
<feature type="region of interest" description="Disordered" evidence="1">
    <location>
        <begin position="936"/>
        <end position="960"/>
    </location>
</feature>
<evidence type="ECO:0000313" key="3">
    <source>
        <dbReference type="EnsemblMetazoa" id="PHUM131560-PA"/>
    </source>
</evidence>
<evidence type="ECO:0000256" key="1">
    <source>
        <dbReference type="SAM" id="MobiDB-lite"/>
    </source>
</evidence>
<dbReference type="HOGENOM" id="CLU_274786_0_0_1"/>
<dbReference type="VEuPathDB" id="VectorBase:PHUM131560"/>
<dbReference type="EMBL" id="AAZO01001525">
    <property type="status" value="NOT_ANNOTATED_CDS"/>
    <property type="molecule type" value="Genomic_DNA"/>
</dbReference>
<proteinExistence type="predicted"/>
<feature type="compositionally biased region" description="Polar residues" evidence="1">
    <location>
        <begin position="1059"/>
        <end position="1070"/>
    </location>
</feature>
<feature type="compositionally biased region" description="Low complexity" evidence="1">
    <location>
        <begin position="1020"/>
        <end position="1041"/>
    </location>
</feature>
<feature type="compositionally biased region" description="Polar residues" evidence="1">
    <location>
        <begin position="489"/>
        <end position="498"/>
    </location>
</feature>
<feature type="compositionally biased region" description="Low complexity" evidence="1">
    <location>
        <begin position="343"/>
        <end position="358"/>
    </location>
</feature>
<feature type="compositionally biased region" description="Low complexity" evidence="1">
    <location>
        <begin position="628"/>
        <end position="652"/>
    </location>
</feature>
<dbReference type="EMBL" id="DS235090">
    <property type="protein sequence ID" value="EEB11754.1"/>
    <property type="molecule type" value="Genomic_DNA"/>
</dbReference>
<feature type="compositionally biased region" description="Polar residues" evidence="1">
    <location>
        <begin position="683"/>
        <end position="695"/>
    </location>
</feature>
<evidence type="ECO:0000313" key="4">
    <source>
        <dbReference type="Proteomes" id="UP000009046"/>
    </source>
</evidence>
<sequence length="1165" mass="129517">MKITTAVASDDASTSDASSEEMDNSATEISTDSEFEHDGTTQTRHEIPDILITDHLRRNRACEDVKKVQVKSGNIPKTNRHDSGKGVKLEFLPLVESKSASVLSKNTINSALSKPAPLFNPRKGDYMLSKTQSTEGIATKISLELRKKYLLGNAGALNPISKSGSATVLDSKLKNFASNISECQKLLNPGNEISPTMQAFLQTSQKKIPPTSPTIITPPLNLPPTSMILRKQKELPLGEKDFIHVCGKLNQNGQNDQRSKMNVLNENVREKNMAAIRKQEDIQNKNSIIEENKENEGVHQLQRIDDKSFETPDCRPRSPVYETSILVPQIPWKVQNSSENLSVSLSESESETETSSSENEPKKERLKHQPPRLEIHNSKGELMDEEGFEPDSLQGCEEEVPMSITKQIELARSKIDELKNSMRKKDDDDPKSIPEEKPVVVTSLLDEKKKQGPLVEGQQKNSDKVRKNSLSLSLSKDKPMESGAKGTGSCPSSPGSVDESCNTFALLTETELSDWARDGDNCVSEDLDDIENKMNIEVSVANHKPKETKKPKSLDLPNKGYTHVCGKTEAPRLLASNENLDFMDTDVSEMDSISATNNALLQSRGYFRFVNEDELATPVVEIQNTLLPSNKSPDQSNSSSSTSKSNSNTSSNEQKYRPLPLNSAEVKEDLTTEESTTSEQTTIKNCPTTPSKSFNVNEKSFYSPLLDMSPITPTGPKIENGITRPRSELIEGNQEYEEYIRNLQGRISPFHNVRDSIDYRKSKQKVVKMDGAENKYKIPEVDEEKVDKLEGGREKVGEDSAENPNLINTTSKKLQEISRERILQKDLVHEMVLKKIGPGKKLPAERKNRKITRTGSRLSGPPIIPNGDFKIEDSKPEKESNNYSEVPFVCDTSDNQTFHTPPTSFRPGTKYSNLPDTPLTNPEAFIMSMDSNFSFKTPTIPPREKKMTKEGGNVDKLREDARARVRLMSNEDLGLSPEEKMKSIREKVSKLLESPMTKSEKNLFETPKRSEVKGKESGVKKSNSSLKKNDSFLSKSSSTSKVFEKLRGLDKPSLGLKSGQKSTSDLATTSLKDDDPMLKSPSSPSTSNSSGTKTETADKKRSRDRERRKSIIQAVSDFFHKKSPSPSKSPSPPKTADKFSTKFKLAAKPKVNTRALIRANPYSAL</sequence>
<feature type="compositionally biased region" description="Basic and acidic residues" evidence="1">
    <location>
        <begin position="371"/>
        <end position="382"/>
    </location>
</feature>
<feature type="compositionally biased region" description="Basic and acidic residues" evidence="1">
    <location>
        <begin position="409"/>
        <end position="438"/>
    </location>
</feature>
<feature type="region of interest" description="Disordered" evidence="1">
    <location>
        <begin position="288"/>
        <end position="316"/>
    </location>
</feature>
<evidence type="ECO:0000313" key="2">
    <source>
        <dbReference type="EMBL" id="EEB11754.1"/>
    </source>
</evidence>
<feature type="compositionally biased region" description="Polar residues" evidence="1">
    <location>
        <begin position="802"/>
        <end position="812"/>
    </location>
</feature>
<dbReference type="GeneID" id="8234168"/>
<dbReference type="eggNOG" id="KOG1700">
    <property type="taxonomic scope" value="Eukaryota"/>
</dbReference>
<feature type="compositionally biased region" description="Low complexity" evidence="1">
    <location>
        <begin position="673"/>
        <end position="682"/>
    </location>
</feature>
<reference evidence="2" key="1">
    <citation type="submission" date="2007-04" db="EMBL/GenBank/DDBJ databases">
        <title>Annotation of Pediculus humanus corporis strain USDA.</title>
        <authorList>
            <person name="Kirkness E."/>
            <person name="Hannick L."/>
            <person name="Hass B."/>
            <person name="Bruggner R."/>
            <person name="Lawson D."/>
            <person name="Bidwell S."/>
            <person name="Joardar V."/>
            <person name="Caler E."/>
            <person name="Walenz B."/>
            <person name="Inman J."/>
            <person name="Schobel S."/>
            <person name="Galinsky K."/>
            <person name="Amedeo P."/>
            <person name="Strausberg R."/>
        </authorList>
    </citation>
    <scope>NUCLEOTIDE SEQUENCE</scope>
    <source>
        <strain evidence="2">USDA</strain>
    </source>
</reference>
<organism>
    <name type="scientific">Pediculus humanus subsp. corporis</name>
    <name type="common">Body louse</name>
    <dbReference type="NCBI Taxonomy" id="121224"/>
    <lineage>
        <taxon>Eukaryota</taxon>
        <taxon>Metazoa</taxon>
        <taxon>Ecdysozoa</taxon>
        <taxon>Arthropoda</taxon>
        <taxon>Hexapoda</taxon>
        <taxon>Insecta</taxon>
        <taxon>Pterygota</taxon>
        <taxon>Neoptera</taxon>
        <taxon>Paraneoptera</taxon>
        <taxon>Psocodea</taxon>
        <taxon>Troctomorpha</taxon>
        <taxon>Phthiraptera</taxon>
        <taxon>Anoplura</taxon>
        <taxon>Pediculidae</taxon>
        <taxon>Pediculus</taxon>
    </lineage>
</organism>
<keyword evidence="4" id="KW-1185">Reference proteome</keyword>
<feature type="region of interest" description="Disordered" evidence="1">
    <location>
        <begin position="986"/>
        <end position="1140"/>
    </location>
</feature>
<reference evidence="3" key="3">
    <citation type="submission" date="2021-02" db="UniProtKB">
        <authorList>
            <consortium name="EnsemblMetazoa"/>
        </authorList>
    </citation>
    <scope>IDENTIFICATION</scope>
    <source>
        <strain evidence="3">USDA</strain>
    </source>
</reference>
<feature type="region of interest" description="Disordered" evidence="1">
    <location>
        <begin position="1"/>
        <end position="50"/>
    </location>
</feature>
<dbReference type="KEGG" id="phu:Phum_PHUM131560"/>
<protein>
    <submittedName>
        <fullName evidence="2 3">Uncharacterized protein</fullName>
    </submittedName>
</protein>
<dbReference type="CTD" id="8234168"/>
<gene>
    <name evidence="3" type="primary">8234168</name>
    <name evidence="2" type="ORF">Phum_PHUM131560</name>
</gene>
<feature type="compositionally biased region" description="Basic and acidic residues" evidence="1">
    <location>
        <begin position="1095"/>
        <end position="1109"/>
    </location>
</feature>
<feature type="compositionally biased region" description="Basic and acidic residues" evidence="1">
    <location>
        <begin position="942"/>
        <end position="960"/>
    </location>
</feature>
<feature type="compositionally biased region" description="Basic and acidic residues" evidence="1">
    <location>
        <begin position="869"/>
        <end position="880"/>
    </location>
</feature>